<keyword evidence="2" id="KW-1185">Reference proteome</keyword>
<comment type="caution">
    <text evidence="1">The sequence shown here is derived from an EMBL/GenBank/DDBJ whole genome shotgun (WGS) entry which is preliminary data.</text>
</comment>
<dbReference type="Proteomes" id="UP000675284">
    <property type="component" value="Unassembled WGS sequence"/>
</dbReference>
<reference evidence="1" key="1">
    <citation type="submission" date="2021-04" db="EMBL/GenBank/DDBJ databases">
        <title>Isolation and polyphasic classification of algal microorganism.</title>
        <authorList>
            <person name="Wang S."/>
        </authorList>
    </citation>
    <scope>NUCLEOTIDE SEQUENCE</scope>
    <source>
        <strain evidence="1">720a</strain>
    </source>
</reference>
<organism evidence="1 2">
    <name type="scientific">Virgibacillus salarius</name>
    <dbReference type="NCBI Taxonomy" id="447199"/>
    <lineage>
        <taxon>Bacteria</taxon>
        <taxon>Bacillati</taxon>
        <taxon>Bacillota</taxon>
        <taxon>Bacilli</taxon>
        <taxon>Bacillales</taxon>
        <taxon>Bacillaceae</taxon>
        <taxon>Virgibacillus</taxon>
    </lineage>
</organism>
<dbReference type="SUPFAM" id="SSF159121">
    <property type="entry name" value="BC4932-like"/>
    <property type="match status" value="1"/>
</dbReference>
<dbReference type="InterPro" id="IPR006542">
    <property type="entry name" value="DUF1093"/>
</dbReference>
<protein>
    <submittedName>
        <fullName evidence="1">YxeA family protein</fullName>
    </submittedName>
</protein>
<accession>A0A941DT31</accession>
<proteinExistence type="predicted"/>
<dbReference type="PANTHER" id="PTHR36433:SF2">
    <property type="entry name" value="YXEA FAMILY PROTEIN"/>
    <property type="match status" value="1"/>
</dbReference>
<dbReference type="PANTHER" id="PTHR36433">
    <property type="entry name" value="HYPOTHETICAL CYTOSOLIC PROTEIN"/>
    <property type="match status" value="1"/>
</dbReference>
<dbReference type="AlphaFoldDB" id="A0A941DT31"/>
<dbReference type="Pfam" id="PF06486">
    <property type="entry name" value="DUF1093"/>
    <property type="match status" value="1"/>
</dbReference>
<name>A0A941DT31_9BACI</name>
<dbReference type="Gene3D" id="2.40.50.480">
    <property type="match status" value="1"/>
</dbReference>
<dbReference type="RefSeq" id="WP_166530311.1">
    <property type="nucleotide sequence ID" value="NZ_JAGSOT010000022.1"/>
</dbReference>
<evidence type="ECO:0000313" key="1">
    <source>
        <dbReference type="EMBL" id="MBR7796190.1"/>
    </source>
</evidence>
<evidence type="ECO:0000313" key="2">
    <source>
        <dbReference type="Proteomes" id="UP000675284"/>
    </source>
</evidence>
<gene>
    <name evidence="1" type="ORF">KCX74_09055</name>
</gene>
<dbReference type="InterPro" id="IPR036166">
    <property type="entry name" value="YxeA-like_sf"/>
</dbReference>
<dbReference type="EMBL" id="JAGSOT010000022">
    <property type="protein sequence ID" value="MBR7796190.1"/>
    <property type="molecule type" value="Genomic_DNA"/>
</dbReference>
<sequence>MKNMLRILFILLAIIVIALFAFTALVKNEVADMLNPLIPKTSVYVKIDGTAKEMEGPRYEYTLSGYEKSGDVRTVTFSASKKLREGAYIRLTTKRSYVKEWEEVPYDTIPEDAKEKL</sequence>
<dbReference type="NCBIfam" id="TIGR01655">
    <property type="entry name" value="yxeA_fam"/>
    <property type="match status" value="1"/>
</dbReference>